<dbReference type="InterPro" id="IPR042094">
    <property type="entry name" value="T2SS_GspF_sf"/>
</dbReference>
<feature type="domain" description="Type II secretion system protein GspF" evidence="9">
    <location>
        <begin position="222"/>
        <end position="345"/>
    </location>
</feature>
<reference evidence="10 11" key="1">
    <citation type="journal article" date="2016" name="Nat. Commun.">
        <title>Thousands of microbial genomes shed light on interconnected biogeochemical processes in an aquifer system.</title>
        <authorList>
            <person name="Anantharaman K."/>
            <person name="Brown C.T."/>
            <person name="Hug L.A."/>
            <person name="Sharon I."/>
            <person name="Castelle C.J."/>
            <person name="Probst A.J."/>
            <person name="Thomas B.C."/>
            <person name="Singh A."/>
            <person name="Wilkins M.J."/>
            <person name="Karaoz U."/>
            <person name="Brodie E.L."/>
            <person name="Williams K.H."/>
            <person name="Hubbard S.S."/>
            <person name="Banfield J.F."/>
        </authorList>
    </citation>
    <scope>NUCLEOTIDE SEQUENCE [LARGE SCALE GENOMIC DNA]</scope>
</reference>
<evidence type="ECO:0000313" key="10">
    <source>
        <dbReference type="EMBL" id="OGY72548.1"/>
    </source>
</evidence>
<dbReference type="EMBL" id="MHJU01000029">
    <property type="protein sequence ID" value="OGY72548.1"/>
    <property type="molecule type" value="Genomic_DNA"/>
</dbReference>
<organism evidence="10 11">
    <name type="scientific">Candidatus Jacksonbacteria bacterium RIFCSPLOWO2_02_FULL_44_20</name>
    <dbReference type="NCBI Taxonomy" id="1798460"/>
    <lineage>
        <taxon>Bacteria</taxon>
        <taxon>Candidatus Jacksoniibacteriota</taxon>
    </lineage>
</organism>
<gene>
    <name evidence="10" type="ORF">A3H61_01765</name>
</gene>
<dbReference type="FunFam" id="1.20.81.30:FF:000001">
    <property type="entry name" value="Type II secretion system protein F"/>
    <property type="match status" value="1"/>
</dbReference>
<dbReference type="PANTHER" id="PTHR30012">
    <property type="entry name" value="GENERAL SECRETION PATHWAY PROTEIN"/>
    <property type="match status" value="1"/>
</dbReference>
<dbReference type="PANTHER" id="PTHR30012:SF0">
    <property type="entry name" value="TYPE II SECRETION SYSTEM PROTEIN F-RELATED"/>
    <property type="match status" value="1"/>
</dbReference>
<evidence type="ECO:0000256" key="2">
    <source>
        <dbReference type="ARBA" id="ARBA00005745"/>
    </source>
</evidence>
<dbReference type="AlphaFoldDB" id="A0A1G2A6N9"/>
<evidence type="ECO:0000256" key="4">
    <source>
        <dbReference type="ARBA" id="ARBA00022519"/>
    </source>
</evidence>
<evidence type="ECO:0000256" key="5">
    <source>
        <dbReference type="ARBA" id="ARBA00022692"/>
    </source>
</evidence>
<dbReference type="GO" id="GO:0005886">
    <property type="term" value="C:plasma membrane"/>
    <property type="evidence" value="ECO:0007669"/>
    <property type="project" value="UniProtKB-SubCell"/>
</dbReference>
<evidence type="ECO:0000313" key="11">
    <source>
        <dbReference type="Proteomes" id="UP000178315"/>
    </source>
</evidence>
<dbReference type="PRINTS" id="PR00812">
    <property type="entry name" value="BCTERIALGSPF"/>
</dbReference>
<feature type="transmembrane region" description="Helical" evidence="8">
    <location>
        <begin position="20"/>
        <end position="37"/>
    </location>
</feature>
<keyword evidence="7 8" id="KW-0472">Membrane</keyword>
<sequence>SYKLQALFLGKERDYFVENLSMLISGGMPIMDALGAISQELRSRRMKNIIAAMKSDIESGYPLWKTLANTALFPEHSVSLIRLGEESGHLTENLKVVSVEQEKDRVFKSKLRSAMMYPIFVLSLTVIIGIGIAWFILPKLALVFSQLKIKLPLITKILIGGGSFLGEHGGVVVPAAFIVMAALFFFIFSFSKTKYIGQFLLFILPGVSGLIKEVEIARFGYLLGTLLEAGLPITRALDSLASATEISPYRKLYAHIRDSVTDGNSVQKSFATFHNARRLIPAPIQQLIVAGEQSGTLSETLVKIGKMFETKADTTTKNLTVVLEPILLVIVWLGVVAVALAVILPIYSLIGGFNAGPTP</sequence>
<evidence type="ECO:0000256" key="1">
    <source>
        <dbReference type="ARBA" id="ARBA00004429"/>
    </source>
</evidence>
<dbReference type="InterPro" id="IPR003004">
    <property type="entry name" value="GspF/PilC"/>
</dbReference>
<feature type="transmembrane region" description="Helical" evidence="8">
    <location>
        <begin position="326"/>
        <end position="350"/>
    </location>
</feature>
<evidence type="ECO:0000259" key="9">
    <source>
        <dbReference type="Pfam" id="PF00482"/>
    </source>
</evidence>
<dbReference type="InterPro" id="IPR018076">
    <property type="entry name" value="T2SS_GspF_dom"/>
</dbReference>
<comment type="subcellular location">
    <subcellularLocation>
        <location evidence="1">Cell inner membrane</location>
        <topology evidence="1">Multi-pass membrane protein</topology>
    </subcellularLocation>
</comment>
<accession>A0A1G2A6N9</accession>
<keyword evidence="5 8" id="KW-0812">Transmembrane</keyword>
<feature type="transmembrane region" description="Helical" evidence="8">
    <location>
        <begin position="171"/>
        <end position="190"/>
    </location>
</feature>
<comment type="caution">
    <text evidence="10">The sequence shown here is derived from an EMBL/GenBank/DDBJ whole genome shotgun (WGS) entry which is preliminary data.</text>
</comment>
<evidence type="ECO:0000256" key="7">
    <source>
        <dbReference type="ARBA" id="ARBA00023136"/>
    </source>
</evidence>
<name>A0A1G2A6N9_9BACT</name>
<comment type="similarity">
    <text evidence="2">Belongs to the GSP F family.</text>
</comment>
<evidence type="ECO:0000256" key="8">
    <source>
        <dbReference type="SAM" id="Phobius"/>
    </source>
</evidence>
<feature type="transmembrane region" description="Helical" evidence="8">
    <location>
        <begin position="115"/>
        <end position="137"/>
    </location>
</feature>
<evidence type="ECO:0000256" key="6">
    <source>
        <dbReference type="ARBA" id="ARBA00022989"/>
    </source>
</evidence>
<dbReference type="Proteomes" id="UP000178315">
    <property type="component" value="Unassembled WGS sequence"/>
</dbReference>
<dbReference type="Gene3D" id="1.20.81.30">
    <property type="entry name" value="Type II secretion system (T2SS), domain F"/>
    <property type="match status" value="2"/>
</dbReference>
<feature type="non-terminal residue" evidence="10">
    <location>
        <position position="1"/>
    </location>
</feature>
<keyword evidence="6 8" id="KW-1133">Transmembrane helix</keyword>
<feature type="domain" description="Type II secretion system protein GspF" evidence="9">
    <location>
        <begin position="16"/>
        <end position="138"/>
    </location>
</feature>
<keyword evidence="3" id="KW-1003">Cell membrane</keyword>
<proteinExistence type="inferred from homology"/>
<dbReference type="Pfam" id="PF00482">
    <property type="entry name" value="T2SSF"/>
    <property type="match status" value="2"/>
</dbReference>
<evidence type="ECO:0000256" key="3">
    <source>
        <dbReference type="ARBA" id="ARBA00022475"/>
    </source>
</evidence>
<keyword evidence="4" id="KW-0997">Cell inner membrane</keyword>
<protein>
    <recommendedName>
        <fullName evidence="9">Type II secretion system protein GspF domain-containing protein</fullName>
    </recommendedName>
</protein>